<accession>A0ABV9NG56</accession>
<keyword evidence="1" id="KW-0472">Membrane</keyword>
<reference evidence="3" key="1">
    <citation type="journal article" date="2019" name="Int. J. Syst. Evol. Microbiol.">
        <title>The Global Catalogue of Microorganisms (GCM) 10K type strain sequencing project: providing services to taxonomists for standard genome sequencing and annotation.</title>
        <authorList>
            <consortium name="The Broad Institute Genomics Platform"/>
            <consortium name="The Broad Institute Genome Sequencing Center for Infectious Disease"/>
            <person name="Wu L."/>
            <person name="Ma J."/>
        </authorList>
    </citation>
    <scope>NUCLEOTIDE SEQUENCE [LARGE SCALE GENOMIC DNA]</scope>
    <source>
        <strain evidence="3">CGMCC 1.13574</strain>
    </source>
</reference>
<dbReference type="EMBL" id="JBHSGG010000002">
    <property type="protein sequence ID" value="MFC4726906.1"/>
    <property type="molecule type" value="Genomic_DNA"/>
</dbReference>
<evidence type="ECO:0000313" key="2">
    <source>
        <dbReference type="EMBL" id="MFC4726906.1"/>
    </source>
</evidence>
<keyword evidence="3" id="KW-1185">Reference proteome</keyword>
<evidence type="ECO:0000256" key="1">
    <source>
        <dbReference type="SAM" id="Phobius"/>
    </source>
</evidence>
<sequence>MKRLRFVDLDAKLAALAARQGGAASPRAASKRWEAHFLLTAAVGVAIALIGAQLLSGTLGLTVALLGIAVEFAGVLGFGTVVLRQEIPKLRRPREDFARGLDADRAEFERLVAWLRAFPADEIARSLRYLRVRQDSLHQRTGLLTGGVERLGVLPILIALYLQFKDWRFGDWQALGDITLVGGILAMFVLMMFALGYLAVALRVRLDLMVYLLTEAATAAGTSPHVEDSEAHADR</sequence>
<evidence type="ECO:0000313" key="3">
    <source>
        <dbReference type="Proteomes" id="UP001595892"/>
    </source>
</evidence>
<dbReference type="Proteomes" id="UP001595892">
    <property type="component" value="Unassembled WGS sequence"/>
</dbReference>
<feature type="transmembrane region" description="Helical" evidence="1">
    <location>
        <begin position="37"/>
        <end position="55"/>
    </location>
</feature>
<comment type="caution">
    <text evidence="2">The sequence shown here is derived from an EMBL/GenBank/DDBJ whole genome shotgun (WGS) entry which is preliminary data.</text>
</comment>
<gene>
    <name evidence="2" type="ORF">ACFO3Q_01765</name>
</gene>
<proteinExistence type="predicted"/>
<organism evidence="2 3">
    <name type="scientific">Coralloluteibacterium thermophilum</name>
    <dbReference type="NCBI Taxonomy" id="2707049"/>
    <lineage>
        <taxon>Bacteria</taxon>
        <taxon>Pseudomonadati</taxon>
        <taxon>Pseudomonadota</taxon>
        <taxon>Gammaproteobacteria</taxon>
        <taxon>Lysobacterales</taxon>
        <taxon>Lysobacteraceae</taxon>
        <taxon>Coralloluteibacterium</taxon>
    </lineage>
</organism>
<feature type="transmembrane region" description="Helical" evidence="1">
    <location>
        <begin position="141"/>
        <end position="162"/>
    </location>
</feature>
<dbReference type="RefSeq" id="WP_377002868.1">
    <property type="nucleotide sequence ID" value="NZ_JBHSGG010000002.1"/>
</dbReference>
<keyword evidence="1" id="KW-1133">Transmembrane helix</keyword>
<feature type="transmembrane region" description="Helical" evidence="1">
    <location>
        <begin position="61"/>
        <end position="83"/>
    </location>
</feature>
<keyword evidence="1" id="KW-0812">Transmembrane</keyword>
<protein>
    <recommendedName>
        <fullName evidence="4">DUF2868 domain-containing protein</fullName>
    </recommendedName>
</protein>
<name>A0ABV9NG56_9GAMM</name>
<feature type="transmembrane region" description="Helical" evidence="1">
    <location>
        <begin position="174"/>
        <end position="200"/>
    </location>
</feature>
<evidence type="ECO:0008006" key="4">
    <source>
        <dbReference type="Google" id="ProtNLM"/>
    </source>
</evidence>